<dbReference type="CDD" id="cd03426">
    <property type="entry name" value="NUDIX_CoAse_Nudt7"/>
    <property type="match status" value="1"/>
</dbReference>
<dbReference type="InterPro" id="IPR015797">
    <property type="entry name" value="NUDIX_hydrolase-like_dom_sf"/>
</dbReference>
<reference evidence="9 10" key="1">
    <citation type="journal article" date="1991" name="Int. J. Syst. Bacteriol.">
        <title>Description of the erythromycin-producing bacterium Arthrobacter sp. strain NRRL B-3381 as Aeromicrobium erythreum gen. nov., sp. nov.</title>
        <authorList>
            <person name="Miller E.S."/>
            <person name="Woese C.R."/>
            <person name="Brenner S."/>
        </authorList>
    </citation>
    <scope>NUCLEOTIDE SEQUENCE [LARGE SCALE GENOMIC DNA]</scope>
    <source>
        <strain evidence="9 10">AR18</strain>
    </source>
</reference>
<dbReference type="InterPro" id="IPR000086">
    <property type="entry name" value="NUDIX_hydrolase_dom"/>
</dbReference>
<feature type="domain" description="Nudix hydrolase" evidence="8">
    <location>
        <begin position="49"/>
        <end position="207"/>
    </location>
</feature>
<dbReference type="RefSeq" id="WP_236749747.1">
    <property type="nucleotide sequence ID" value="NZ_CP011502.1"/>
</dbReference>
<keyword evidence="6" id="KW-0460">Magnesium</keyword>
<sequence>MSPESSAGSPTSGGVADGLPEWLRPLAELAGSVQAEQLAPRFPHPPADARPAAVLICFADGPDGPELLLTERAPTLRNHAGQISFPGGACDPGDVDAAATALREADEEVGLDPAEVTVFGTLPTLWLPPSNFAVTPVLGYWRRPRQLAAVSTAEVGRVLHHPLHLLVDPERRFSVEHPSGWRGPAFEIGTEMPLWGFTAGIISRLFERLGWAQPWDESVVHPLPTPPQERP</sequence>
<protein>
    <submittedName>
        <fullName evidence="9">NUDIX hydrolase</fullName>
    </submittedName>
</protein>
<keyword evidence="7" id="KW-0464">Manganese</keyword>
<dbReference type="InterPro" id="IPR045121">
    <property type="entry name" value="CoAse"/>
</dbReference>
<proteinExistence type="inferred from homology"/>
<keyword evidence="5 9" id="KW-0378">Hydrolase</keyword>
<dbReference type="GO" id="GO:0009132">
    <property type="term" value="P:nucleoside diphosphate metabolic process"/>
    <property type="evidence" value="ECO:0007669"/>
    <property type="project" value="InterPro"/>
</dbReference>
<keyword evidence="4" id="KW-0479">Metal-binding</keyword>
<evidence type="ECO:0000313" key="9">
    <source>
        <dbReference type="EMBL" id="ALX05756.1"/>
    </source>
</evidence>
<dbReference type="EMBL" id="CP011502">
    <property type="protein sequence ID" value="ALX05756.1"/>
    <property type="molecule type" value="Genomic_DNA"/>
</dbReference>
<dbReference type="InterPro" id="IPR000059">
    <property type="entry name" value="NUDIX_hydrolase_NudL_CS"/>
</dbReference>
<keyword evidence="10" id="KW-1185">Reference proteome</keyword>
<evidence type="ECO:0000313" key="10">
    <source>
        <dbReference type="Proteomes" id="UP000067689"/>
    </source>
</evidence>
<comment type="cofactor">
    <cofactor evidence="1">
        <name>Mn(2+)</name>
        <dbReference type="ChEBI" id="CHEBI:29035"/>
    </cofactor>
</comment>
<dbReference type="STRING" id="2041.AERYTH_14160"/>
<dbReference type="AlphaFoldDB" id="A0A0U4CSW8"/>
<name>A0A0U4CSW8_9ACTN</name>
<dbReference type="GO" id="GO:0010945">
    <property type="term" value="F:coenzyme A diphosphatase activity"/>
    <property type="evidence" value="ECO:0007669"/>
    <property type="project" value="InterPro"/>
</dbReference>
<dbReference type="GO" id="GO:0000287">
    <property type="term" value="F:magnesium ion binding"/>
    <property type="evidence" value="ECO:0007669"/>
    <property type="project" value="InterPro"/>
</dbReference>
<dbReference type="PATRIC" id="fig|2041.4.peg.2953"/>
<gene>
    <name evidence="9" type="ORF">AERYTH_14160</name>
</gene>
<dbReference type="PANTHER" id="PTHR12992:SF11">
    <property type="entry name" value="MITOCHONDRIAL COENZYME A DIPHOSPHATASE NUDT8"/>
    <property type="match status" value="1"/>
</dbReference>
<accession>A0A0U4CSW8</accession>
<comment type="cofactor">
    <cofactor evidence="2">
        <name>Mg(2+)</name>
        <dbReference type="ChEBI" id="CHEBI:18420"/>
    </cofactor>
</comment>
<dbReference type="Gene3D" id="3.90.79.10">
    <property type="entry name" value="Nucleoside Triphosphate Pyrophosphohydrolase"/>
    <property type="match status" value="1"/>
</dbReference>
<dbReference type="KEGG" id="aer:AERYTH_14160"/>
<dbReference type="GO" id="GO:0030145">
    <property type="term" value="F:manganese ion binding"/>
    <property type="evidence" value="ECO:0007669"/>
    <property type="project" value="InterPro"/>
</dbReference>
<evidence type="ECO:0000256" key="7">
    <source>
        <dbReference type="ARBA" id="ARBA00023211"/>
    </source>
</evidence>
<organism evidence="9 10">
    <name type="scientific">Aeromicrobium erythreum</name>
    <dbReference type="NCBI Taxonomy" id="2041"/>
    <lineage>
        <taxon>Bacteria</taxon>
        <taxon>Bacillati</taxon>
        <taxon>Actinomycetota</taxon>
        <taxon>Actinomycetes</taxon>
        <taxon>Propionibacteriales</taxon>
        <taxon>Nocardioidaceae</taxon>
        <taxon>Aeromicrobium</taxon>
    </lineage>
</organism>
<evidence type="ECO:0000256" key="2">
    <source>
        <dbReference type="ARBA" id="ARBA00001946"/>
    </source>
</evidence>
<evidence type="ECO:0000256" key="3">
    <source>
        <dbReference type="ARBA" id="ARBA00006506"/>
    </source>
</evidence>
<evidence type="ECO:0000256" key="6">
    <source>
        <dbReference type="ARBA" id="ARBA00022842"/>
    </source>
</evidence>
<dbReference type="PROSITE" id="PS01293">
    <property type="entry name" value="NUDIX_COA"/>
    <property type="match status" value="1"/>
</dbReference>
<evidence type="ECO:0000259" key="8">
    <source>
        <dbReference type="PROSITE" id="PS51462"/>
    </source>
</evidence>
<dbReference type="Proteomes" id="UP000067689">
    <property type="component" value="Chromosome"/>
</dbReference>
<dbReference type="Pfam" id="PF00293">
    <property type="entry name" value="NUDIX"/>
    <property type="match status" value="1"/>
</dbReference>
<evidence type="ECO:0000256" key="1">
    <source>
        <dbReference type="ARBA" id="ARBA00001936"/>
    </source>
</evidence>
<evidence type="ECO:0000256" key="4">
    <source>
        <dbReference type="ARBA" id="ARBA00022723"/>
    </source>
</evidence>
<evidence type="ECO:0000256" key="5">
    <source>
        <dbReference type="ARBA" id="ARBA00022801"/>
    </source>
</evidence>
<dbReference type="PROSITE" id="PS51462">
    <property type="entry name" value="NUDIX"/>
    <property type="match status" value="1"/>
</dbReference>
<dbReference type="PANTHER" id="PTHR12992">
    <property type="entry name" value="NUDIX HYDROLASE"/>
    <property type="match status" value="1"/>
</dbReference>
<comment type="similarity">
    <text evidence="3">Belongs to the Nudix hydrolase family. PCD1 subfamily.</text>
</comment>
<dbReference type="SUPFAM" id="SSF55811">
    <property type="entry name" value="Nudix"/>
    <property type="match status" value="1"/>
</dbReference>